<accession>A0ABU6CND9</accession>
<dbReference type="EMBL" id="JAOZYB010000354">
    <property type="protein sequence ID" value="MEB3966250.1"/>
    <property type="molecule type" value="Genomic_DNA"/>
</dbReference>
<evidence type="ECO:0000313" key="2">
    <source>
        <dbReference type="Proteomes" id="UP001352223"/>
    </source>
</evidence>
<reference evidence="1 2" key="1">
    <citation type="submission" date="2022-10" db="EMBL/GenBank/DDBJ databases">
        <authorList>
            <person name="Xie J."/>
            <person name="Shen N."/>
        </authorList>
    </citation>
    <scope>NUCLEOTIDE SEQUENCE [LARGE SCALE GENOMIC DNA]</scope>
    <source>
        <strain evidence="1 2">DSM 41681</strain>
    </source>
</reference>
<evidence type="ECO:0000313" key="1">
    <source>
        <dbReference type="EMBL" id="MEB3966250.1"/>
    </source>
</evidence>
<gene>
    <name evidence="1" type="ORF">OKJ48_39400</name>
</gene>
<organism evidence="1 2">
    <name type="scientific">Streptomyces kunmingensis</name>
    <dbReference type="NCBI Taxonomy" id="68225"/>
    <lineage>
        <taxon>Bacteria</taxon>
        <taxon>Bacillati</taxon>
        <taxon>Actinomycetota</taxon>
        <taxon>Actinomycetes</taxon>
        <taxon>Kitasatosporales</taxon>
        <taxon>Streptomycetaceae</taxon>
        <taxon>Streptomyces</taxon>
    </lineage>
</organism>
<dbReference type="Proteomes" id="UP001352223">
    <property type="component" value="Unassembled WGS sequence"/>
</dbReference>
<name>A0ABU6CND9_9ACTN</name>
<sequence length="91" mass="9886">MGTAPRFRRTPAVQQYGTADIRHMTPEEIAAAHTAGNLVDLQEGRDPDATVDHKPYCKGPDVGLDDEGLRSVRAGDPVAYICANCHARKEI</sequence>
<comment type="caution">
    <text evidence="1">The sequence shown here is derived from an EMBL/GenBank/DDBJ whole genome shotgun (WGS) entry which is preliminary data.</text>
</comment>
<protein>
    <submittedName>
        <fullName evidence="1">Uncharacterized protein</fullName>
    </submittedName>
</protein>
<dbReference type="RefSeq" id="WP_324775333.1">
    <property type="nucleotide sequence ID" value="NZ_BAAATS010000057.1"/>
</dbReference>
<keyword evidence="2" id="KW-1185">Reference proteome</keyword>
<proteinExistence type="predicted"/>